<dbReference type="InterPro" id="IPR003779">
    <property type="entry name" value="CMD-like"/>
</dbReference>
<proteinExistence type="predicted"/>
<gene>
    <name evidence="2" type="ORF">ACFONA_13525</name>
</gene>
<evidence type="ECO:0000313" key="3">
    <source>
        <dbReference type="Proteomes" id="UP001595713"/>
    </source>
</evidence>
<dbReference type="PANTHER" id="PTHR34846">
    <property type="entry name" value="4-CARBOXYMUCONOLACTONE DECARBOXYLASE FAMILY PROTEIN (AFU_ORTHOLOGUE AFUA_6G11590)"/>
    <property type="match status" value="1"/>
</dbReference>
<accession>A0ABV7SZY6</accession>
<comment type="caution">
    <text evidence="2">The sequence shown here is derived from an EMBL/GenBank/DDBJ whole genome shotgun (WGS) entry which is preliminary data.</text>
</comment>
<feature type="domain" description="Carboxymuconolactone decarboxylase-like" evidence="1">
    <location>
        <begin position="47"/>
        <end position="124"/>
    </location>
</feature>
<dbReference type="PANTHER" id="PTHR34846:SF5">
    <property type="entry name" value="CARBOXYMUCONOLACTONE DECARBOXYLASE-LIKE DOMAIN-CONTAINING PROTEIN"/>
    <property type="match status" value="1"/>
</dbReference>
<evidence type="ECO:0000313" key="2">
    <source>
        <dbReference type="EMBL" id="MFC3581187.1"/>
    </source>
</evidence>
<dbReference type="SUPFAM" id="SSF69118">
    <property type="entry name" value="AhpD-like"/>
    <property type="match status" value="1"/>
</dbReference>
<dbReference type="Proteomes" id="UP001595713">
    <property type="component" value="Unassembled WGS sequence"/>
</dbReference>
<dbReference type="InterPro" id="IPR029032">
    <property type="entry name" value="AhpD-like"/>
</dbReference>
<reference evidence="3" key="1">
    <citation type="journal article" date="2019" name="Int. J. Syst. Evol. Microbiol.">
        <title>The Global Catalogue of Microorganisms (GCM) 10K type strain sequencing project: providing services to taxonomists for standard genome sequencing and annotation.</title>
        <authorList>
            <consortium name="The Broad Institute Genomics Platform"/>
            <consortium name="The Broad Institute Genome Sequencing Center for Infectious Disease"/>
            <person name="Wu L."/>
            <person name="Ma J."/>
        </authorList>
    </citation>
    <scope>NUCLEOTIDE SEQUENCE [LARGE SCALE GENOMIC DNA]</scope>
    <source>
        <strain evidence="3">KCTC 42739</strain>
    </source>
</reference>
<dbReference type="Gene3D" id="1.20.1290.10">
    <property type="entry name" value="AhpD-like"/>
    <property type="match status" value="1"/>
</dbReference>
<organism evidence="2 3">
    <name type="scientific">Sphingomonas hylomeconis</name>
    <dbReference type="NCBI Taxonomy" id="1395958"/>
    <lineage>
        <taxon>Bacteria</taxon>
        <taxon>Pseudomonadati</taxon>
        <taxon>Pseudomonadota</taxon>
        <taxon>Alphaproteobacteria</taxon>
        <taxon>Sphingomonadales</taxon>
        <taxon>Sphingomonadaceae</taxon>
        <taxon>Sphingomonas</taxon>
    </lineage>
</organism>
<keyword evidence="3" id="KW-1185">Reference proteome</keyword>
<dbReference type="RefSeq" id="WP_261292946.1">
    <property type="nucleotide sequence ID" value="NZ_JANQBK010000001.1"/>
</dbReference>
<sequence length="185" mass="20267">MLPDTPFNRVPRAALDPALLPMWDTTQKLHGDTTFVEVMGNAPAVAKWYTERFYGELFYSGRIDTKLLELVRLRLANVHGCAFCNRSDRIAALTAGLSEAEVDSIGDYAAGPFDERQKAALELADVMALTNAKGAVSGALYARLKAHFSDADLVELGVVMAVLTGMAKFIFAYDLVEKEDYCPLV</sequence>
<dbReference type="EMBL" id="JBHRXP010000007">
    <property type="protein sequence ID" value="MFC3581187.1"/>
    <property type="molecule type" value="Genomic_DNA"/>
</dbReference>
<name>A0ABV7SZY6_9SPHN</name>
<evidence type="ECO:0000259" key="1">
    <source>
        <dbReference type="Pfam" id="PF02627"/>
    </source>
</evidence>
<dbReference type="Pfam" id="PF02627">
    <property type="entry name" value="CMD"/>
    <property type="match status" value="1"/>
</dbReference>
<protein>
    <submittedName>
        <fullName evidence="2">Carboxymuconolactone decarboxylase family protein</fullName>
    </submittedName>
</protein>